<dbReference type="EMBL" id="PZQS01000006">
    <property type="protein sequence ID" value="PVD28734.1"/>
    <property type="molecule type" value="Genomic_DNA"/>
</dbReference>
<gene>
    <name evidence="5" type="ORF">C0Q70_11328</name>
</gene>
<protein>
    <recommendedName>
        <fullName evidence="7">C1q domain-containing protein</fullName>
    </recommendedName>
</protein>
<keyword evidence="1" id="KW-0479">Metal-binding</keyword>
<dbReference type="CDD" id="cd19757">
    <property type="entry name" value="Bbox1"/>
    <property type="match status" value="1"/>
</dbReference>
<dbReference type="PROSITE" id="PS50871">
    <property type="entry name" value="C1Q"/>
    <property type="match status" value="1"/>
</dbReference>
<evidence type="ECO:0000259" key="4">
    <source>
        <dbReference type="PROSITE" id="PS50871"/>
    </source>
</evidence>
<keyword evidence="1" id="KW-0863">Zinc-finger</keyword>
<evidence type="ECO:0000256" key="1">
    <source>
        <dbReference type="PROSITE-ProRule" id="PRU00024"/>
    </source>
</evidence>
<name>A0A2T7P5N3_POMCA</name>
<dbReference type="Proteomes" id="UP000245119">
    <property type="component" value="Linkage Group LG6"/>
</dbReference>
<feature type="domain" description="C1q" evidence="4">
    <location>
        <begin position="427"/>
        <end position="525"/>
    </location>
</feature>
<organism evidence="5 6">
    <name type="scientific">Pomacea canaliculata</name>
    <name type="common">Golden apple snail</name>
    <dbReference type="NCBI Taxonomy" id="400727"/>
    <lineage>
        <taxon>Eukaryota</taxon>
        <taxon>Metazoa</taxon>
        <taxon>Spiralia</taxon>
        <taxon>Lophotrochozoa</taxon>
        <taxon>Mollusca</taxon>
        <taxon>Gastropoda</taxon>
        <taxon>Caenogastropoda</taxon>
        <taxon>Architaenioglossa</taxon>
        <taxon>Ampullarioidea</taxon>
        <taxon>Ampullariidae</taxon>
        <taxon>Pomacea</taxon>
    </lineage>
</organism>
<evidence type="ECO:0000313" key="5">
    <source>
        <dbReference type="EMBL" id="PVD28734.1"/>
    </source>
</evidence>
<evidence type="ECO:0008006" key="7">
    <source>
        <dbReference type="Google" id="ProtNLM"/>
    </source>
</evidence>
<dbReference type="InterPro" id="IPR001073">
    <property type="entry name" value="C1q_dom"/>
</dbReference>
<reference evidence="5 6" key="1">
    <citation type="submission" date="2018-04" db="EMBL/GenBank/DDBJ databases">
        <title>The genome of golden apple snail Pomacea canaliculata provides insight into stress tolerance and invasive adaptation.</title>
        <authorList>
            <person name="Liu C."/>
            <person name="Liu B."/>
            <person name="Ren Y."/>
            <person name="Zhang Y."/>
            <person name="Wang H."/>
            <person name="Li S."/>
            <person name="Jiang F."/>
            <person name="Yin L."/>
            <person name="Zhang G."/>
            <person name="Qian W."/>
            <person name="Fan W."/>
        </authorList>
    </citation>
    <scope>NUCLEOTIDE SEQUENCE [LARGE SCALE GENOMIC DNA]</scope>
    <source>
        <strain evidence="5">SZHN2017</strain>
        <tissue evidence="5">Muscle</tissue>
    </source>
</reference>
<dbReference type="AlphaFoldDB" id="A0A2T7P5N3"/>
<dbReference type="SUPFAM" id="SSF49842">
    <property type="entry name" value="TNF-like"/>
    <property type="match status" value="1"/>
</dbReference>
<dbReference type="Pfam" id="PF00386">
    <property type="entry name" value="C1q"/>
    <property type="match status" value="1"/>
</dbReference>
<evidence type="ECO:0000256" key="2">
    <source>
        <dbReference type="SAM" id="MobiDB-lite"/>
    </source>
</evidence>
<comment type="caution">
    <text evidence="5">The sequence shown here is derived from an EMBL/GenBank/DDBJ whole genome shotgun (WGS) entry which is preliminary data.</text>
</comment>
<dbReference type="Gene3D" id="1.10.287.1490">
    <property type="match status" value="1"/>
</dbReference>
<dbReference type="InterPro" id="IPR008983">
    <property type="entry name" value="Tumour_necrosis_fac-like_dom"/>
</dbReference>
<keyword evidence="6" id="KW-1185">Reference proteome</keyword>
<evidence type="ECO:0000259" key="3">
    <source>
        <dbReference type="PROSITE" id="PS50119"/>
    </source>
</evidence>
<dbReference type="Gene3D" id="2.60.120.40">
    <property type="match status" value="1"/>
</dbReference>
<dbReference type="GO" id="GO:0008270">
    <property type="term" value="F:zinc ion binding"/>
    <property type="evidence" value="ECO:0007669"/>
    <property type="project" value="UniProtKB-KW"/>
</dbReference>
<proteinExistence type="predicted"/>
<dbReference type="PROSITE" id="PS50119">
    <property type="entry name" value="ZF_BBOX"/>
    <property type="match status" value="1"/>
</dbReference>
<dbReference type="OrthoDB" id="6058540at2759"/>
<feature type="domain" description="B box-type" evidence="3">
    <location>
        <begin position="51"/>
        <end position="96"/>
    </location>
</feature>
<sequence length="525" mass="58513">MHHMVSPDISIAGVSERDKRPSTFPCPTCRSVITVPPGGVEQFQTNFYLNERIPTCEVCDGGKEAKYKCTNCGHNMCAKCQRCHAKFFTDHEVQPIASRCQQSPQQSLDPLNKETIADHIKVLEAALVTMGDEKVSLQRERQEVADVITKRAEALRALVTQAEECSQRALADWTKKLDEEIQAEMTFVRDRYCKIWQLSPQGGDKGQAAVTHRHKQTVLLSDYELNHYQQRGSKGREAKIIQHQYKDCAIDLQAVEAYIGTVWANSEPTGETSSLVSPLVYSETNAAERCGSDVHTASQTSDTTQLTQDLADIKHKVKTLELLVDSGSQHLNETELKGFKEESSKLKISLTALKEEVTKIQQTIVSFKGDMSSMQKNMIKMQEDLRVDNTGLKKDIATIKKDTTLLQKRNKSFHDDLSKDLKSFKENSSITVAFNGVLKEDREISRTRETLIMNVEKCNVGQAYDEETGVFTAPVTGTYFFLARALKAKGPEFCGLIITVDGSEATRSKSHDGELQAGVGCSLCT</sequence>
<keyword evidence="1" id="KW-0862">Zinc</keyword>
<accession>A0A2T7P5N3</accession>
<feature type="region of interest" description="Disordered" evidence="2">
    <location>
        <begin position="1"/>
        <end position="23"/>
    </location>
</feature>
<dbReference type="InterPro" id="IPR000315">
    <property type="entry name" value="Znf_B-box"/>
</dbReference>
<evidence type="ECO:0000313" key="6">
    <source>
        <dbReference type="Proteomes" id="UP000245119"/>
    </source>
</evidence>